<dbReference type="GO" id="GO:0009450">
    <property type="term" value="P:gamma-aminobutyric acid catabolic process"/>
    <property type="evidence" value="ECO:0007669"/>
    <property type="project" value="TreeGrafter"/>
</dbReference>
<evidence type="ECO:0000256" key="2">
    <source>
        <dbReference type="ARBA" id="ARBA00023002"/>
    </source>
</evidence>
<dbReference type="CDD" id="cd07103">
    <property type="entry name" value="ALDH_F5_SSADH_GabD"/>
    <property type="match status" value="1"/>
</dbReference>
<dbReference type="Gene3D" id="3.40.309.10">
    <property type="entry name" value="Aldehyde Dehydrogenase, Chain A, domain 2"/>
    <property type="match status" value="1"/>
</dbReference>
<dbReference type="PANTHER" id="PTHR43353">
    <property type="entry name" value="SUCCINATE-SEMIALDEHYDE DEHYDROGENASE, MITOCHONDRIAL"/>
    <property type="match status" value="1"/>
</dbReference>
<evidence type="ECO:0000313" key="7">
    <source>
        <dbReference type="EMBL" id="GEM43556.1"/>
    </source>
</evidence>
<evidence type="ECO:0000256" key="4">
    <source>
        <dbReference type="RuleBase" id="RU003345"/>
    </source>
</evidence>
<comment type="similarity">
    <text evidence="1 4">Belongs to the aldehyde dehydrogenase family.</text>
</comment>
<feature type="active site" evidence="3">
    <location>
        <position position="293"/>
    </location>
</feature>
<proteinExistence type="inferred from homology"/>
<name>A0A511MU03_9NOCA</name>
<gene>
    <name evidence="7" type="ORF">NN4_80750</name>
</gene>
<dbReference type="SUPFAM" id="SSF53720">
    <property type="entry name" value="ALDH-like"/>
    <property type="match status" value="1"/>
</dbReference>
<feature type="domain" description="Aldehyde dehydrogenase" evidence="6">
    <location>
        <begin position="61"/>
        <end position="517"/>
    </location>
</feature>
<dbReference type="PROSITE" id="PS00070">
    <property type="entry name" value="ALDEHYDE_DEHYDR_CYS"/>
    <property type="match status" value="1"/>
</dbReference>
<dbReference type="Proteomes" id="UP000321424">
    <property type="component" value="Unassembled WGS sequence"/>
</dbReference>
<dbReference type="InterPro" id="IPR016161">
    <property type="entry name" value="Ald_DH/histidinol_DH"/>
</dbReference>
<evidence type="ECO:0000256" key="1">
    <source>
        <dbReference type="ARBA" id="ARBA00009986"/>
    </source>
</evidence>
<accession>A0A511MU03</accession>
<dbReference type="InterPro" id="IPR050740">
    <property type="entry name" value="Aldehyde_DH_Superfamily"/>
</dbReference>
<dbReference type="InterPro" id="IPR029510">
    <property type="entry name" value="Ald_DH_CS_GLU"/>
</dbReference>
<keyword evidence="2 4" id="KW-0560">Oxidoreductase</keyword>
<dbReference type="Gene3D" id="3.40.605.10">
    <property type="entry name" value="Aldehyde Dehydrogenase, Chain A, domain 1"/>
    <property type="match status" value="1"/>
</dbReference>
<evidence type="ECO:0000259" key="6">
    <source>
        <dbReference type="Pfam" id="PF00171"/>
    </source>
</evidence>
<dbReference type="GO" id="GO:0004777">
    <property type="term" value="F:succinate-semialdehyde dehydrogenase (NAD+) activity"/>
    <property type="evidence" value="ECO:0007669"/>
    <property type="project" value="TreeGrafter"/>
</dbReference>
<feature type="region of interest" description="Disordered" evidence="5">
    <location>
        <begin position="1"/>
        <end position="28"/>
    </location>
</feature>
<protein>
    <submittedName>
        <fullName evidence="7">NAD-dependent succinate-semialdehyde dehydrogenase</fullName>
    </submittedName>
</protein>
<evidence type="ECO:0000256" key="5">
    <source>
        <dbReference type="SAM" id="MobiDB-lite"/>
    </source>
</evidence>
<dbReference type="AlphaFoldDB" id="A0A511MU03"/>
<keyword evidence="8" id="KW-1185">Reference proteome</keyword>
<dbReference type="PANTHER" id="PTHR43353:SF5">
    <property type="entry name" value="SUCCINATE-SEMIALDEHYDE DEHYDROGENASE, MITOCHONDRIAL"/>
    <property type="match status" value="1"/>
</dbReference>
<reference evidence="7 8" key="1">
    <citation type="submission" date="2019-07" db="EMBL/GenBank/DDBJ databases">
        <title>Whole genome shotgun sequence of Nocardia ninae NBRC 108245.</title>
        <authorList>
            <person name="Hosoyama A."/>
            <person name="Uohara A."/>
            <person name="Ohji S."/>
            <person name="Ichikawa N."/>
        </authorList>
    </citation>
    <scope>NUCLEOTIDE SEQUENCE [LARGE SCALE GENOMIC DNA]</scope>
    <source>
        <strain evidence="7 8">NBRC 108245</strain>
    </source>
</reference>
<dbReference type="Pfam" id="PF00171">
    <property type="entry name" value="Aldedh"/>
    <property type="match status" value="1"/>
</dbReference>
<evidence type="ECO:0000313" key="8">
    <source>
        <dbReference type="Proteomes" id="UP000321424"/>
    </source>
</evidence>
<dbReference type="FunFam" id="3.40.605.10:FF:000026">
    <property type="entry name" value="Aldehyde dehydrogenase, putative"/>
    <property type="match status" value="1"/>
</dbReference>
<comment type="caution">
    <text evidence="7">The sequence shown here is derived from an EMBL/GenBank/DDBJ whole genome shotgun (WGS) entry which is preliminary data.</text>
</comment>
<sequence>MSLLTSAEVTHRPTGAHGKHPGRLGESRRGSAYAGLMVSEREVLESVPTQLWIGGPVPATGGGTFPVHNPATGEVLTQVADATPEDAVRALDAAVAVQAEWAARPSRERGEILRTVFEQITARAEEFALLMTLEMGKALPESRNEVKYGAEFFRWFSEEAVRVHGRYLHAPSGTGRIMVHKQPVGPCLAITPWNFPLAMGTRKIGPALAAGCTMIVKPASATPLTMLLLAKLCSEAGLPDGVLSVITSSRSGAVTQPLLDDPRLRKLTFTGSTEVGKKLVEKSANGLLRTSMELGGNAPFVVFDDADIDAAVQGAMLAKLRNGGEACTAANRFHVQNGVLEEFTSKFVEAMAEGVTLGPGTDPNTTLGPLINEEQLDTVSELVEDAVAVGAKLRLGGKAPGGPGWFYPATILSEVPPQARILREEVFGPVAPIVGFATEEEGIAAANDTEFGLVSYVYTRDLDRALRVAEGLESGMVGVNRGVISDPAAPFGGVKASGFGREGGTEGIEEYLSTKYIALS</sequence>
<dbReference type="PROSITE" id="PS00687">
    <property type="entry name" value="ALDEHYDE_DEHYDR_GLU"/>
    <property type="match status" value="1"/>
</dbReference>
<dbReference type="EMBL" id="BJXA01000103">
    <property type="protein sequence ID" value="GEM43556.1"/>
    <property type="molecule type" value="Genomic_DNA"/>
</dbReference>
<dbReference type="FunFam" id="3.40.309.10:FF:000004">
    <property type="entry name" value="Succinate-semialdehyde dehydrogenase I"/>
    <property type="match status" value="1"/>
</dbReference>
<evidence type="ECO:0000256" key="3">
    <source>
        <dbReference type="PROSITE-ProRule" id="PRU10007"/>
    </source>
</evidence>
<dbReference type="InterPro" id="IPR016160">
    <property type="entry name" value="Ald_DH_CS_CYS"/>
</dbReference>
<organism evidence="7 8">
    <name type="scientific">Nocardia ninae NBRC 108245</name>
    <dbReference type="NCBI Taxonomy" id="1210091"/>
    <lineage>
        <taxon>Bacteria</taxon>
        <taxon>Bacillati</taxon>
        <taxon>Actinomycetota</taxon>
        <taxon>Actinomycetes</taxon>
        <taxon>Mycobacteriales</taxon>
        <taxon>Nocardiaceae</taxon>
        <taxon>Nocardia</taxon>
    </lineage>
</organism>
<dbReference type="InterPro" id="IPR016163">
    <property type="entry name" value="Ald_DH_C"/>
</dbReference>
<dbReference type="InterPro" id="IPR015590">
    <property type="entry name" value="Aldehyde_DH_dom"/>
</dbReference>
<dbReference type="InterPro" id="IPR016162">
    <property type="entry name" value="Ald_DH_N"/>
</dbReference>
<dbReference type="FunFam" id="3.40.605.10:FF:000007">
    <property type="entry name" value="NAD/NADP-dependent betaine aldehyde dehydrogenase"/>
    <property type="match status" value="1"/>
</dbReference>